<keyword evidence="2" id="KW-1185">Reference proteome</keyword>
<dbReference type="OrthoDB" id="2359060at2"/>
<evidence type="ECO:0000313" key="2">
    <source>
        <dbReference type="Proteomes" id="UP000001919"/>
    </source>
</evidence>
<protein>
    <recommendedName>
        <fullName evidence="3">XcbB/CpsF family capsular polysaccharide biosynthesis protein</fullName>
    </recommendedName>
</protein>
<dbReference type="AlphaFoldDB" id="C7MHN6"/>
<evidence type="ECO:0000313" key="1">
    <source>
        <dbReference type="EMBL" id="ACU86553.1"/>
    </source>
</evidence>
<dbReference type="SUPFAM" id="SSF53474">
    <property type="entry name" value="alpha/beta-Hydrolases"/>
    <property type="match status" value="1"/>
</dbReference>
<dbReference type="KEGG" id="bfa:Bfae_27870"/>
<dbReference type="EMBL" id="CP001643">
    <property type="protein sequence ID" value="ACU86553.1"/>
    <property type="molecule type" value="Genomic_DNA"/>
</dbReference>
<proteinExistence type="predicted"/>
<evidence type="ECO:0008006" key="3">
    <source>
        <dbReference type="Google" id="ProtNLM"/>
    </source>
</evidence>
<organism evidence="1 2">
    <name type="scientific">Brachybacterium faecium (strain ATCC 43885 / DSM 4810 / JCM 11609 / LMG 19847 / NBRC 14762 / NCIMB 9860 / 6-10)</name>
    <dbReference type="NCBI Taxonomy" id="446465"/>
    <lineage>
        <taxon>Bacteria</taxon>
        <taxon>Bacillati</taxon>
        <taxon>Actinomycetota</taxon>
        <taxon>Actinomycetes</taxon>
        <taxon>Micrococcales</taxon>
        <taxon>Dermabacteraceae</taxon>
        <taxon>Brachybacterium</taxon>
    </lineage>
</organism>
<dbReference type="HOGENOM" id="CLU_074539_0_0_11"/>
<name>C7MHN6_BRAFD</name>
<reference evidence="1 2" key="1">
    <citation type="journal article" date="2009" name="Stand. Genomic Sci.">
        <title>Complete genome sequence of Brachybacterium faecium type strain (Schefferle 6-10).</title>
        <authorList>
            <person name="Lapidus A."/>
            <person name="Pukall R."/>
            <person name="Labuttii K."/>
            <person name="Copeland A."/>
            <person name="Del Rio T.G."/>
            <person name="Nolan M."/>
            <person name="Chen F."/>
            <person name="Lucas S."/>
            <person name="Tice H."/>
            <person name="Cheng J.F."/>
            <person name="Bruce D."/>
            <person name="Goodwin L."/>
            <person name="Pitluck S."/>
            <person name="Rohde M."/>
            <person name="Goker M."/>
            <person name="Pati A."/>
            <person name="Ivanova N."/>
            <person name="Mavrommatis K."/>
            <person name="Chen A."/>
            <person name="Palaniappan K."/>
            <person name="D'haeseleer P."/>
            <person name="Chain P."/>
            <person name="Bristow J."/>
            <person name="Eisen J.A."/>
            <person name="Markowitz V."/>
            <person name="Hugenholtz P."/>
            <person name="Kyrpides N.C."/>
            <person name="Klenk H.P."/>
        </authorList>
    </citation>
    <scope>NUCLEOTIDE SEQUENCE [LARGE SCALE GENOMIC DNA]</scope>
    <source>
        <strain evidence="2">ATCC 43885 / DSM 4810 / JCM 11609 / LMG 19847 / NBRC 14762 / NCIMB 9860 / 6-10</strain>
    </source>
</reference>
<dbReference type="STRING" id="446465.Bfae_27870"/>
<dbReference type="InterPro" id="IPR029058">
    <property type="entry name" value="AB_hydrolase_fold"/>
</dbReference>
<gene>
    <name evidence="1" type="ordered locus">Bfae_27870</name>
</gene>
<sequence>MREGLTDGNVRSLMTSLANHGFSLYYNNLSENRFIRHDRIYRHWDALKDGQLRFTESGIVYEYEPPDAPQVEQLIVIFSPISSVPRLRRFNWRSFGGIRKYVAPRTGILRVADLGGVKGAFYLNTTFLPSNAQNVQDLIRDFAASLGVVDNRIVLYGASKGGTGATYHGLRAGLKFVAVDPILSDEWYETHESDYHYTADGVFPRPKQEVFEGLVAHVSGSVDRDPPRGVVVTSDKSPQYETVVESLAPLSDSLLFLNSTNPAILKHPDVAPNTIYSQLMAINSLIMDIPLPSGKVAIP</sequence>
<dbReference type="eggNOG" id="ENOG5030XS6">
    <property type="taxonomic scope" value="Bacteria"/>
</dbReference>
<dbReference type="ESTHER" id="brafd-c7mhn6">
    <property type="family name" value="XcbB_CpsF_sero"/>
</dbReference>
<accession>C7MHN6</accession>
<dbReference type="NCBIfam" id="NF033892">
    <property type="entry name" value="XcbB_CpsF_sero"/>
    <property type="match status" value="1"/>
</dbReference>
<dbReference type="Gene3D" id="3.40.50.1820">
    <property type="entry name" value="alpha/beta hydrolase"/>
    <property type="match status" value="1"/>
</dbReference>
<dbReference type="Proteomes" id="UP000001919">
    <property type="component" value="Chromosome"/>
</dbReference>